<dbReference type="SUPFAM" id="SSF101386">
    <property type="entry name" value="all-alpha NTP pyrophosphatases"/>
    <property type="match status" value="2"/>
</dbReference>
<gene>
    <name evidence="2" type="ORF">DW099_05845</name>
</gene>
<dbReference type="GO" id="GO:0047429">
    <property type="term" value="F:nucleoside triphosphate diphosphatase activity"/>
    <property type="evidence" value="ECO:0007669"/>
    <property type="project" value="InterPro"/>
</dbReference>
<dbReference type="CDD" id="cd11529">
    <property type="entry name" value="NTP-PPase_MazG_Cterm"/>
    <property type="match status" value="1"/>
</dbReference>
<feature type="domain" description="NTP pyrophosphohydrolase MazG-like" evidence="1">
    <location>
        <begin position="180"/>
        <end position="236"/>
    </location>
</feature>
<evidence type="ECO:0000259" key="1">
    <source>
        <dbReference type="Pfam" id="PF03819"/>
    </source>
</evidence>
<dbReference type="RefSeq" id="WP_082907587.1">
    <property type="nucleotide sequence ID" value="NZ_AP025567.1"/>
</dbReference>
<dbReference type="NCBIfam" id="TIGR00444">
    <property type="entry name" value="mazG"/>
    <property type="match status" value="1"/>
</dbReference>
<keyword evidence="3" id="KW-1185">Reference proteome</keyword>
<dbReference type="InterPro" id="IPR004518">
    <property type="entry name" value="MazG-like_dom"/>
</dbReference>
<evidence type="ECO:0000313" key="2">
    <source>
        <dbReference type="EMBL" id="RHJ90069.1"/>
    </source>
</evidence>
<dbReference type="GO" id="GO:0046047">
    <property type="term" value="P:TTP catabolic process"/>
    <property type="evidence" value="ECO:0007669"/>
    <property type="project" value="TreeGrafter"/>
</dbReference>
<organism evidence="2 3">
    <name type="scientific">Emergencia timonensis</name>
    <dbReference type="NCBI Taxonomy" id="1776384"/>
    <lineage>
        <taxon>Bacteria</taxon>
        <taxon>Bacillati</taxon>
        <taxon>Bacillota</taxon>
        <taxon>Clostridia</taxon>
        <taxon>Peptostreptococcales</taxon>
        <taxon>Anaerovoracaceae</taxon>
        <taxon>Emergencia</taxon>
    </lineage>
</organism>
<dbReference type="FunFam" id="1.10.287.1080:FF:000003">
    <property type="entry name" value="Nucleoside triphosphate pyrophosphohydrolase"/>
    <property type="match status" value="1"/>
</dbReference>
<dbReference type="STRING" id="1776384.GCA_900086585_03466"/>
<dbReference type="PANTHER" id="PTHR30522">
    <property type="entry name" value="NUCLEOSIDE TRIPHOSPHATE PYROPHOSPHOHYDROLASE"/>
    <property type="match status" value="1"/>
</dbReference>
<dbReference type="FunFam" id="1.10.287.1080:FF:000001">
    <property type="entry name" value="Nucleoside triphosphate pyrophosphohydrolase"/>
    <property type="match status" value="1"/>
</dbReference>
<dbReference type="Proteomes" id="UP000284841">
    <property type="component" value="Unassembled WGS sequence"/>
</dbReference>
<accession>A0A415E8J8</accession>
<name>A0A415E8J8_9FIRM</name>
<dbReference type="GO" id="GO:0046076">
    <property type="term" value="P:dTTP catabolic process"/>
    <property type="evidence" value="ECO:0007669"/>
    <property type="project" value="TreeGrafter"/>
</dbReference>
<feature type="domain" description="NTP pyrophosphohydrolase MazG-like" evidence="1">
    <location>
        <begin position="39"/>
        <end position="112"/>
    </location>
</feature>
<dbReference type="GO" id="GO:0046052">
    <property type="term" value="P:UTP catabolic process"/>
    <property type="evidence" value="ECO:0007669"/>
    <property type="project" value="TreeGrafter"/>
</dbReference>
<dbReference type="NCBIfam" id="NF007113">
    <property type="entry name" value="PRK09562.1"/>
    <property type="match status" value="1"/>
</dbReference>
<dbReference type="GO" id="GO:0006203">
    <property type="term" value="P:dGTP catabolic process"/>
    <property type="evidence" value="ECO:0007669"/>
    <property type="project" value="TreeGrafter"/>
</dbReference>
<dbReference type="GO" id="GO:0046081">
    <property type="term" value="P:dUTP catabolic process"/>
    <property type="evidence" value="ECO:0007669"/>
    <property type="project" value="TreeGrafter"/>
</dbReference>
<proteinExistence type="predicted"/>
<reference evidence="2 3" key="1">
    <citation type="submission" date="2018-08" db="EMBL/GenBank/DDBJ databases">
        <title>A genome reference for cultivated species of the human gut microbiota.</title>
        <authorList>
            <person name="Zou Y."/>
            <person name="Xue W."/>
            <person name="Luo G."/>
        </authorList>
    </citation>
    <scope>NUCLEOTIDE SEQUENCE [LARGE SCALE GENOMIC DNA]</scope>
    <source>
        <strain evidence="2 3">AM07-24</strain>
    </source>
</reference>
<dbReference type="CDD" id="cd11528">
    <property type="entry name" value="NTP-PPase_MazG_Nterm"/>
    <property type="match status" value="1"/>
</dbReference>
<dbReference type="GO" id="GO:0046061">
    <property type="term" value="P:dATP catabolic process"/>
    <property type="evidence" value="ECO:0007669"/>
    <property type="project" value="TreeGrafter"/>
</dbReference>
<dbReference type="OrthoDB" id="9808939at2"/>
<dbReference type="InterPro" id="IPR048011">
    <property type="entry name" value="NTP-PPase_MazG-like_C"/>
</dbReference>
<dbReference type="Pfam" id="PF03819">
    <property type="entry name" value="MazG"/>
    <property type="match status" value="2"/>
</dbReference>
<dbReference type="InterPro" id="IPR011551">
    <property type="entry name" value="NTP_PyrPHydrolase_MazG"/>
</dbReference>
<comment type="caution">
    <text evidence="2">The sequence shown here is derived from an EMBL/GenBank/DDBJ whole genome shotgun (WGS) entry which is preliminary data.</text>
</comment>
<sequence>MKKEYEELYITKDKEGEALKRLIEIVKVLRKECPWDRVQTHETLTKCMIEEAYEVVDAIQNEDSINLREELGDVLLQVVFHSNLSENEGDFTIADVINEECEKMLRRHPHIFLEERAKTIDKALEKWENMKSREHGELSYSDRLTRVPKALPALIRSSKVQSKASKIGFDWKDASGAFDKLEEELDELREAWEQGGGEAMSEEYGDLLFSMVNVARFLNIDPEESLNKSTAKFIERFAIMEKVSIDRGLDLESMSLEEMDNLWIEAKKK</sequence>
<dbReference type="EMBL" id="QRMS01000001">
    <property type="protein sequence ID" value="RHJ90069.1"/>
    <property type="molecule type" value="Genomic_DNA"/>
</dbReference>
<dbReference type="PANTHER" id="PTHR30522:SF0">
    <property type="entry name" value="NUCLEOSIDE TRIPHOSPHATE PYROPHOSPHOHYDROLASE"/>
    <property type="match status" value="1"/>
</dbReference>
<dbReference type="AlphaFoldDB" id="A0A415E8J8"/>
<dbReference type="GeneID" id="83005763"/>
<dbReference type="InterPro" id="IPR048015">
    <property type="entry name" value="NTP-PPase_MazG-like_N"/>
</dbReference>
<protein>
    <submittedName>
        <fullName evidence="2">Nucleoside triphosphate pyrophosphohydrolase</fullName>
    </submittedName>
</protein>
<dbReference type="GO" id="GO:0006950">
    <property type="term" value="P:response to stress"/>
    <property type="evidence" value="ECO:0007669"/>
    <property type="project" value="UniProtKB-ARBA"/>
</dbReference>
<dbReference type="Gene3D" id="1.10.287.1080">
    <property type="entry name" value="MazG-like"/>
    <property type="match status" value="2"/>
</dbReference>
<evidence type="ECO:0000313" key="3">
    <source>
        <dbReference type="Proteomes" id="UP000284841"/>
    </source>
</evidence>
<keyword evidence="2" id="KW-0378">Hydrolase</keyword>